<dbReference type="AlphaFoldDB" id="A0A450YCG4"/>
<evidence type="ECO:0000313" key="2">
    <source>
        <dbReference type="EMBL" id="VFK39240.1"/>
    </source>
</evidence>
<dbReference type="EMBL" id="CAADHB010000002">
    <property type="protein sequence ID" value="VFK77840.1"/>
    <property type="molecule type" value="Genomic_DNA"/>
</dbReference>
<dbReference type="EMBL" id="CAADFU010000002">
    <property type="protein sequence ID" value="VFK39240.1"/>
    <property type="molecule type" value="Genomic_DNA"/>
</dbReference>
<reference evidence="2" key="1">
    <citation type="submission" date="2019-02" db="EMBL/GenBank/DDBJ databases">
        <authorList>
            <person name="Gruber-Vodicka R. H."/>
            <person name="Seah K. B. B."/>
        </authorList>
    </citation>
    <scope>NUCLEOTIDE SEQUENCE</scope>
    <source>
        <strain evidence="3">BECK_S127</strain>
        <strain evidence="2">BECK_S1320</strain>
        <strain evidence="1">BECK_S1321</strain>
    </source>
</reference>
<sequence length="119" mass="12839">MIQRGRNQPDLSVAPLDLSIEVSNLNVDIPNLSIDTRRLIVEFQDLTVASRSLDSHPGPHPSGLSGFSFPLCDSPSRIDTTGGMIPCPEIGVGCHLIQPFEFLLRFGSLASGSRLKLIA</sequence>
<organism evidence="2">
    <name type="scientific">Candidatus Kentrum sp. SD</name>
    <dbReference type="NCBI Taxonomy" id="2126332"/>
    <lineage>
        <taxon>Bacteria</taxon>
        <taxon>Pseudomonadati</taxon>
        <taxon>Pseudomonadota</taxon>
        <taxon>Gammaproteobacteria</taxon>
        <taxon>Candidatus Kentrum</taxon>
    </lineage>
</organism>
<proteinExistence type="predicted"/>
<dbReference type="EMBL" id="CAADFR010000002">
    <property type="protein sequence ID" value="VFK36527.1"/>
    <property type="molecule type" value="Genomic_DNA"/>
</dbReference>
<evidence type="ECO:0000313" key="3">
    <source>
        <dbReference type="EMBL" id="VFK77840.1"/>
    </source>
</evidence>
<name>A0A450YCG4_9GAMM</name>
<evidence type="ECO:0000313" key="1">
    <source>
        <dbReference type="EMBL" id="VFK36527.1"/>
    </source>
</evidence>
<protein>
    <submittedName>
        <fullName evidence="2">Uncharacterized protein</fullName>
    </submittedName>
</protein>
<accession>A0A450YCG4</accession>
<gene>
    <name evidence="3" type="ORF">BECKSD772D_GA0070982_100254</name>
    <name evidence="2" type="ORF">BECKSD772E_GA0070983_100256</name>
    <name evidence="1" type="ORF">BECKSD772F_GA0070984_100258</name>
</gene>